<proteinExistence type="predicted"/>
<organism evidence="1 2">
    <name type="scientific">Macrosiphum euphorbiae</name>
    <name type="common">potato aphid</name>
    <dbReference type="NCBI Taxonomy" id="13131"/>
    <lineage>
        <taxon>Eukaryota</taxon>
        <taxon>Metazoa</taxon>
        <taxon>Ecdysozoa</taxon>
        <taxon>Arthropoda</taxon>
        <taxon>Hexapoda</taxon>
        <taxon>Insecta</taxon>
        <taxon>Pterygota</taxon>
        <taxon>Neoptera</taxon>
        <taxon>Paraneoptera</taxon>
        <taxon>Hemiptera</taxon>
        <taxon>Sternorrhyncha</taxon>
        <taxon>Aphidomorpha</taxon>
        <taxon>Aphidoidea</taxon>
        <taxon>Aphididae</taxon>
        <taxon>Macrosiphini</taxon>
        <taxon>Macrosiphum</taxon>
    </lineage>
</organism>
<evidence type="ECO:0000313" key="2">
    <source>
        <dbReference type="Proteomes" id="UP001160148"/>
    </source>
</evidence>
<dbReference type="AlphaFoldDB" id="A0AAV0XDN6"/>
<reference evidence="1 2" key="1">
    <citation type="submission" date="2023-01" db="EMBL/GenBank/DDBJ databases">
        <authorList>
            <person name="Whitehead M."/>
        </authorList>
    </citation>
    <scope>NUCLEOTIDE SEQUENCE [LARGE SCALE GENOMIC DNA]</scope>
</reference>
<sequence>MVSQLCEVPAVGRRKIAFCFYVKYMGNRVGMRISGHPPALASAGIPLVKVVCLQCQPKITIMFYTDSLVILYQMSSSTHGPTDQ</sequence>
<evidence type="ECO:0000313" key="1">
    <source>
        <dbReference type="EMBL" id="CAI6366217.1"/>
    </source>
</evidence>
<name>A0AAV0XDN6_9HEMI</name>
<dbReference type="EMBL" id="CARXXK010000004">
    <property type="protein sequence ID" value="CAI6366217.1"/>
    <property type="molecule type" value="Genomic_DNA"/>
</dbReference>
<dbReference type="Proteomes" id="UP001160148">
    <property type="component" value="Unassembled WGS sequence"/>
</dbReference>
<gene>
    <name evidence="1" type="ORF">MEUPH1_LOCUS20826</name>
</gene>
<comment type="caution">
    <text evidence="1">The sequence shown here is derived from an EMBL/GenBank/DDBJ whole genome shotgun (WGS) entry which is preliminary data.</text>
</comment>
<protein>
    <submittedName>
        <fullName evidence="1">Uncharacterized protein</fullName>
    </submittedName>
</protein>
<keyword evidence="2" id="KW-1185">Reference proteome</keyword>
<accession>A0AAV0XDN6</accession>